<organism evidence="1 2">
    <name type="scientific">Galactobacter caseinivorans</name>
    <dbReference type="NCBI Taxonomy" id="2676123"/>
    <lineage>
        <taxon>Bacteria</taxon>
        <taxon>Bacillati</taxon>
        <taxon>Actinomycetota</taxon>
        <taxon>Actinomycetes</taxon>
        <taxon>Micrococcales</taxon>
        <taxon>Micrococcaceae</taxon>
        <taxon>Galactobacter</taxon>
    </lineage>
</organism>
<dbReference type="EMBL" id="QQXL01000001">
    <property type="protein sequence ID" value="RKW71771.1"/>
    <property type="molecule type" value="Genomic_DNA"/>
</dbReference>
<dbReference type="Proteomes" id="UP000273119">
    <property type="component" value="Unassembled WGS sequence"/>
</dbReference>
<evidence type="ECO:0000313" key="2">
    <source>
        <dbReference type="Proteomes" id="UP000273119"/>
    </source>
</evidence>
<comment type="caution">
    <text evidence="1">The sequence shown here is derived from an EMBL/GenBank/DDBJ whole genome shotgun (WGS) entry which is preliminary data.</text>
</comment>
<reference evidence="1 2" key="1">
    <citation type="submission" date="2018-07" db="EMBL/GenBank/DDBJ databases">
        <title>Arthrobacter sp. nov., isolated from raw cow's milk with high bacterial count.</title>
        <authorList>
            <person name="Hahne J."/>
            <person name="Isele D."/>
            <person name="Lipski A."/>
        </authorList>
    </citation>
    <scope>NUCLEOTIDE SEQUENCE [LARGE SCALE GENOMIC DNA]</scope>
    <source>
        <strain evidence="1 2">JZ R-183</strain>
    </source>
</reference>
<protein>
    <submittedName>
        <fullName evidence="1">Uncharacterized protein</fullName>
    </submittedName>
</protein>
<gene>
    <name evidence="1" type="ORF">DWQ67_02785</name>
</gene>
<sequence>MAETREAQTLSGADVGRVVWLKSFGRGVLHQVGHSHTATTIRLGLTSYALNPTDLVTVRDVE</sequence>
<dbReference type="AlphaFoldDB" id="A0A496PML0"/>
<keyword evidence="2" id="KW-1185">Reference proteome</keyword>
<accession>A0A496PML0</accession>
<name>A0A496PML0_9MICC</name>
<proteinExistence type="predicted"/>
<evidence type="ECO:0000313" key="1">
    <source>
        <dbReference type="EMBL" id="RKW71771.1"/>
    </source>
</evidence>